<evidence type="ECO:0008006" key="4">
    <source>
        <dbReference type="Google" id="ProtNLM"/>
    </source>
</evidence>
<keyword evidence="1" id="KW-0812">Transmembrane</keyword>
<gene>
    <name evidence="2" type="ORF">PVMG_05592</name>
</gene>
<feature type="transmembrane region" description="Helical" evidence="1">
    <location>
        <begin position="249"/>
        <end position="269"/>
    </location>
</feature>
<sequence length="278" mass="32367">MIFMYFYHIYNHQYNKLYYEFFEKIVDYIKIAKSDESTTGFPNAETGCNNAMKSFEYYFTDKKRAKIICKEFIKLYNSLDDCKSTSNSDPHRKCSKFLNYWINFKLGEIMQNDDKSFCNVYNSIESQFTGGSEIVLNLSFIYHIDKDELDKMSILYRLYKNYTDLDGILENAANDVKVKSLSLSTACCKDYLEARYICDTSKNNSGSRFCEKLKDFKSKYDQLDGKVNKQGSDFSNYFIKLSECPNNQIITTAVTGSIVGLIPLFGILYKVSELYIKQ</sequence>
<dbReference type="EMBL" id="KQ235003">
    <property type="protein sequence ID" value="KMZ95065.1"/>
    <property type="molecule type" value="Genomic_DNA"/>
</dbReference>
<keyword evidence="1" id="KW-1133">Transmembrane helix</keyword>
<evidence type="ECO:0000313" key="3">
    <source>
        <dbReference type="Proteomes" id="UP000053776"/>
    </source>
</evidence>
<evidence type="ECO:0000313" key="2">
    <source>
        <dbReference type="EMBL" id="KMZ95065.1"/>
    </source>
</evidence>
<dbReference type="AlphaFoldDB" id="A0A0J9THH0"/>
<protein>
    <recommendedName>
        <fullName evidence="4">Variable surface protein Vir7-like protein</fullName>
    </recommendedName>
</protein>
<reference evidence="2 3" key="1">
    <citation type="submission" date="2011-08" db="EMBL/GenBank/DDBJ databases">
        <title>The Genome Sequence of Plasmodium vivax Mauritania I.</title>
        <authorList>
            <consortium name="The Broad Institute Genome Sequencing Platform"/>
            <consortium name="The Broad Institute Genome Sequencing Center for Infectious Disease"/>
            <person name="Neafsey D."/>
            <person name="Carlton J."/>
            <person name="Barnwell J."/>
            <person name="Collins W."/>
            <person name="Escalante A."/>
            <person name="Mullikin J."/>
            <person name="Saul A."/>
            <person name="Guigo R."/>
            <person name="Camara F."/>
            <person name="Young S.K."/>
            <person name="Zeng Q."/>
            <person name="Gargeya S."/>
            <person name="Fitzgerald M."/>
            <person name="Haas B."/>
            <person name="Abouelleil A."/>
            <person name="Alvarado L."/>
            <person name="Arachchi H.M."/>
            <person name="Berlin A."/>
            <person name="Brown A."/>
            <person name="Chapman S.B."/>
            <person name="Chen Z."/>
            <person name="Dunbar C."/>
            <person name="Freedman E."/>
            <person name="Gearin G."/>
            <person name="Gellesch M."/>
            <person name="Goldberg J."/>
            <person name="Griggs A."/>
            <person name="Gujja S."/>
            <person name="Heiman D."/>
            <person name="Howarth C."/>
            <person name="Larson L."/>
            <person name="Lui A."/>
            <person name="MacDonald P.J.P."/>
            <person name="Montmayeur A."/>
            <person name="Murphy C."/>
            <person name="Neiman D."/>
            <person name="Pearson M."/>
            <person name="Priest M."/>
            <person name="Roberts A."/>
            <person name="Saif S."/>
            <person name="Shea T."/>
            <person name="Shenoy N."/>
            <person name="Sisk P."/>
            <person name="Stolte C."/>
            <person name="Sykes S."/>
            <person name="Wortman J."/>
            <person name="Nusbaum C."/>
            <person name="Birren B."/>
        </authorList>
    </citation>
    <scope>NUCLEOTIDE SEQUENCE [LARGE SCALE GENOMIC DNA]</scope>
    <source>
        <strain evidence="2 3">Mauritania I</strain>
    </source>
</reference>
<accession>A0A0J9THH0</accession>
<name>A0A0J9THH0_PLAVI</name>
<keyword evidence="1" id="KW-0472">Membrane</keyword>
<dbReference type="Proteomes" id="UP000053776">
    <property type="component" value="Unassembled WGS sequence"/>
</dbReference>
<proteinExistence type="predicted"/>
<organism evidence="2 3">
    <name type="scientific">Plasmodium vivax Mauritania I</name>
    <dbReference type="NCBI Taxonomy" id="1035515"/>
    <lineage>
        <taxon>Eukaryota</taxon>
        <taxon>Sar</taxon>
        <taxon>Alveolata</taxon>
        <taxon>Apicomplexa</taxon>
        <taxon>Aconoidasida</taxon>
        <taxon>Haemosporida</taxon>
        <taxon>Plasmodiidae</taxon>
        <taxon>Plasmodium</taxon>
        <taxon>Plasmodium (Plasmodium)</taxon>
    </lineage>
</organism>
<evidence type="ECO:0000256" key="1">
    <source>
        <dbReference type="SAM" id="Phobius"/>
    </source>
</evidence>